<comment type="caution">
    <text evidence="2">The sequence shown here is derived from an EMBL/GenBank/DDBJ whole genome shotgun (WGS) entry which is preliminary data.</text>
</comment>
<sequence length="118" mass="13048">MIDDSRSVDYLKVQRKGKFLPLFPNAILTSTLATQSTLVNELILVTGVIFGFSAALFQINYLLFLSGLFILSSIVTSNNSDIQRTTTLIGFLIMAFMSNYIFPKNINIENNGNDASNS</sequence>
<gene>
    <name evidence="2" type="ORF">RS030_1164</name>
</gene>
<reference evidence="2 3" key="1">
    <citation type="submission" date="2023-10" db="EMBL/GenBank/DDBJ databases">
        <title>Comparative genomics analysis reveals potential genetic determinants of host preference in Cryptosporidium xiaoi.</title>
        <authorList>
            <person name="Xiao L."/>
            <person name="Li J."/>
        </authorList>
    </citation>
    <scope>NUCLEOTIDE SEQUENCE [LARGE SCALE GENOMIC DNA]</scope>
    <source>
        <strain evidence="2 3">52996</strain>
    </source>
</reference>
<organism evidence="2 3">
    <name type="scientific">Cryptosporidium xiaoi</name>
    <dbReference type="NCBI Taxonomy" id="659607"/>
    <lineage>
        <taxon>Eukaryota</taxon>
        <taxon>Sar</taxon>
        <taxon>Alveolata</taxon>
        <taxon>Apicomplexa</taxon>
        <taxon>Conoidasida</taxon>
        <taxon>Coccidia</taxon>
        <taxon>Eucoccidiorida</taxon>
        <taxon>Eimeriorina</taxon>
        <taxon>Cryptosporidiidae</taxon>
        <taxon>Cryptosporidium</taxon>
    </lineage>
</organism>
<name>A0AAV9XZW7_9CRYT</name>
<keyword evidence="1" id="KW-0812">Transmembrane</keyword>
<dbReference type="EMBL" id="JAWDEY010000011">
    <property type="protein sequence ID" value="KAK6589765.1"/>
    <property type="molecule type" value="Genomic_DNA"/>
</dbReference>
<keyword evidence="1" id="KW-1133">Transmembrane helix</keyword>
<feature type="transmembrane region" description="Helical" evidence="1">
    <location>
        <begin position="42"/>
        <end position="64"/>
    </location>
</feature>
<dbReference type="Proteomes" id="UP001311799">
    <property type="component" value="Unassembled WGS sequence"/>
</dbReference>
<keyword evidence="1" id="KW-0472">Membrane</keyword>
<protein>
    <recommendedName>
        <fullName evidence="4">ER membrane protein complex subunit 6</fullName>
    </recommendedName>
</protein>
<evidence type="ECO:0000256" key="1">
    <source>
        <dbReference type="SAM" id="Phobius"/>
    </source>
</evidence>
<feature type="transmembrane region" description="Helical" evidence="1">
    <location>
        <begin position="85"/>
        <end position="102"/>
    </location>
</feature>
<evidence type="ECO:0000313" key="3">
    <source>
        <dbReference type="Proteomes" id="UP001311799"/>
    </source>
</evidence>
<proteinExistence type="predicted"/>
<accession>A0AAV9XZW7</accession>
<keyword evidence="3" id="KW-1185">Reference proteome</keyword>
<evidence type="ECO:0008006" key="4">
    <source>
        <dbReference type="Google" id="ProtNLM"/>
    </source>
</evidence>
<dbReference type="AlphaFoldDB" id="A0AAV9XZW7"/>
<evidence type="ECO:0000313" key="2">
    <source>
        <dbReference type="EMBL" id="KAK6589765.1"/>
    </source>
</evidence>